<dbReference type="RefSeq" id="WP_207053815.1">
    <property type="nucleotide sequence ID" value="NZ_JAFIMU010000007.1"/>
</dbReference>
<sequence length="442" mass="46472">MLDAALASLWLEVASSAVTYSTAARVDTRARSMEQQATGEPVAPVAADMDIVPTVGLKYDDGSAVAEVQYAPRISFREATTNPRTEVQHVGRLLGDWRPSRGLTLHGTQEFVLGQVNLFTNLPLGGGLGDDPTVPGDTPVPDVPIQPLPEGVDTVFFLSSLTTLAAETVWLGPGWRLSGSAGFSASGGLDDAAKEAVPFQYGPRAQLSLGYAPAPRHTLATTVGFTDSRFSTGARATVTTFTGAWTHRLDRRTSLEAGVGVGVAYSVRATEDAATDDPETPDVTPASTASGGRRLTTLQVGDTPVADPAQRLDLLPDLTLAVSHRVPSRVADFNGRLSARVTPFVDRLTGLVYPRADLTLNGTWALGPRFRLSGTAGSAFAVGGAVGDRQVVGGVGAGWTLNRWVALEVDTRTAWTRSPDVEAARTVWSATLGLTVQKTGIL</sequence>
<keyword evidence="3" id="KW-1185">Reference proteome</keyword>
<reference evidence="2 3" key="1">
    <citation type="submission" date="2021-02" db="EMBL/GenBank/DDBJ databases">
        <title>De Novo genome assembly of isolated myxobacteria.</title>
        <authorList>
            <person name="Stevens D.C."/>
        </authorList>
    </citation>
    <scope>NUCLEOTIDE SEQUENCE [LARGE SCALE GENOMIC DNA]</scope>
    <source>
        <strain evidence="2 3">ATCC 29039</strain>
    </source>
</reference>
<gene>
    <name evidence="2" type="ORF">JYK02_22165</name>
</gene>
<evidence type="ECO:0000313" key="3">
    <source>
        <dbReference type="Proteomes" id="UP000664052"/>
    </source>
</evidence>
<organism evidence="2 3">
    <name type="scientific">Corallococcus macrosporus</name>
    <dbReference type="NCBI Taxonomy" id="35"/>
    <lineage>
        <taxon>Bacteria</taxon>
        <taxon>Pseudomonadati</taxon>
        <taxon>Myxococcota</taxon>
        <taxon>Myxococcia</taxon>
        <taxon>Myxococcales</taxon>
        <taxon>Cystobacterineae</taxon>
        <taxon>Myxococcaceae</taxon>
        <taxon>Corallococcus</taxon>
    </lineage>
</organism>
<dbReference type="NCBIfam" id="NF041842">
    <property type="entry name" value="EpsX"/>
    <property type="match status" value="1"/>
</dbReference>
<protein>
    <submittedName>
        <fullName evidence="2">Uncharacterized protein</fullName>
    </submittedName>
</protein>
<evidence type="ECO:0000313" key="2">
    <source>
        <dbReference type="EMBL" id="MBN8230221.1"/>
    </source>
</evidence>
<comment type="caution">
    <text evidence="2">The sequence shown here is derived from an EMBL/GenBank/DDBJ whole genome shotgun (WGS) entry which is preliminary data.</text>
</comment>
<dbReference type="EMBL" id="JAFIMU010000007">
    <property type="protein sequence ID" value="MBN8230221.1"/>
    <property type="molecule type" value="Genomic_DNA"/>
</dbReference>
<feature type="region of interest" description="Disordered" evidence="1">
    <location>
        <begin position="270"/>
        <end position="295"/>
    </location>
</feature>
<accession>A0ABS3DFV9</accession>
<name>A0ABS3DFV9_9BACT</name>
<evidence type="ECO:0000256" key="1">
    <source>
        <dbReference type="SAM" id="MobiDB-lite"/>
    </source>
</evidence>
<proteinExistence type="predicted"/>
<dbReference type="Proteomes" id="UP000664052">
    <property type="component" value="Unassembled WGS sequence"/>
</dbReference>
<feature type="compositionally biased region" description="Polar residues" evidence="1">
    <location>
        <begin position="285"/>
        <end position="295"/>
    </location>
</feature>